<evidence type="ECO:0000313" key="2">
    <source>
        <dbReference type="EMBL" id="KPW78726.1"/>
    </source>
</evidence>
<organism evidence="2 3">
    <name type="scientific">Pseudomonas cannabina</name>
    <dbReference type="NCBI Taxonomy" id="86840"/>
    <lineage>
        <taxon>Bacteria</taxon>
        <taxon>Pseudomonadati</taxon>
        <taxon>Pseudomonadota</taxon>
        <taxon>Gammaproteobacteria</taxon>
        <taxon>Pseudomonadales</taxon>
        <taxon>Pseudomonadaceae</taxon>
        <taxon>Pseudomonas</taxon>
    </lineage>
</organism>
<feature type="region of interest" description="Disordered" evidence="1">
    <location>
        <begin position="150"/>
        <end position="182"/>
    </location>
</feature>
<protein>
    <submittedName>
        <fullName evidence="2">Uncharacterized protein</fullName>
    </submittedName>
</protein>
<dbReference type="Proteomes" id="UP000050564">
    <property type="component" value="Unassembled WGS sequence"/>
</dbReference>
<evidence type="ECO:0000256" key="1">
    <source>
        <dbReference type="SAM" id="MobiDB-lite"/>
    </source>
</evidence>
<sequence>MRTVCRRQRGFELVPDISPRADVQVVTHLPHRGVWHVAGGFELFGLLGWNAIEKPLQHPIVQADTDLGSGAWLSTWPTPRHTQVQASVHCPRLGLGIRLPAADVEHDRHGQTFQVNRDVSAGKRLFGVQDHDRAIGHVIRRDIGVATDGRGAQVPRRAGTVDKGQGSGVVHRRAHQRQTGPRRQIHRLCADSRHNGDLRRGHGLVNLSNLPAQLPNLLGSQRRNAVLSLLKKLGWRRRERIISRRLLSGCCIHMAITLCRRSGFLCCWVYTHARSPARRCSPRSRRHRGRGGNRRFSRSGLWADSFIRPGVAACR</sequence>
<name>A0A0N8QZL5_PSECA</name>
<comment type="caution">
    <text evidence="2">The sequence shown here is derived from an EMBL/GenBank/DDBJ whole genome shotgun (WGS) entry which is preliminary data.</text>
</comment>
<evidence type="ECO:0000313" key="3">
    <source>
        <dbReference type="Proteomes" id="UP000050564"/>
    </source>
</evidence>
<reference evidence="2 3" key="1">
    <citation type="submission" date="2015-09" db="EMBL/GenBank/DDBJ databases">
        <title>Genome announcement of multiple Pseudomonas syringae strains.</title>
        <authorList>
            <person name="Thakur S."/>
            <person name="Wang P.W."/>
            <person name="Gong Y."/>
            <person name="Weir B.S."/>
            <person name="Guttman D.S."/>
        </authorList>
    </citation>
    <scope>NUCLEOTIDE SEQUENCE [LARGE SCALE GENOMIC DNA]</scope>
    <source>
        <strain evidence="2 3">ICMP2823</strain>
    </source>
</reference>
<gene>
    <name evidence="2" type="ORF">ALO81_200143</name>
</gene>
<dbReference type="EMBL" id="LJPX01000146">
    <property type="protein sequence ID" value="KPW78726.1"/>
    <property type="molecule type" value="Genomic_DNA"/>
</dbReference>
<accession>A0A0N8QZL5</accession>
<proteinExistence type="predicted"/>
<dbReference type="AlphaFoldDB" id="A0A0N8QZL5"/>